<sequence length="68" mass="7312">MKKSILKIDGVQKLTKTSQKQINGGMLSDCVSGCYRFYLSDVNGDFCAVPSPSGAVCFGTIQNNQCCI</sequence>
<proteinExistence type="predicted"/>
<dbReference type="EMBL" id="VLNR01000078">
    <property type="protein sequence ID" value="TSE04574.1"/>
    <property type="molecule type" value="Genomic_DNA"/>
</dbReference>
<dbReference type="AlphaFoldDB" id="A0A554VCS5"/>
<evidence type="ECO:0000313" key="2">
    <source>
        <dbReference type="Proteomes" id="UP000318833"/>
    </source>
</evidence>
<evidence type="ECO:0000313" key="1">
    <source>
        <dbReference type="EMBL" id="TSE04574.1"/>
    </source>
</evidence>
<dbReference type="RefSeq" id="WP_109437399.1">
    <property type="nucleotide sequence ID" value="NZ_CANLFO010000004.1"/>
</dbReference>
<name>A0A554VCS5_9FLAO</name>
<accession>A0A554VCS5</accession>
<comment type="caution">
    <text evidence="1">The sequence shown here is derived from an EMBL/GenBank/DDBJ whole genome shotgun (WGS) entry which is preliminary data.</text>
</comment>
<gene>
    <name evidence="1" type="ORF">FOF46_25870</name>
</gene>
<keyword evidence="2" id="KW-1185">Reference proteome</keyword>
<protein>
    <submittedName>
        <fullName evidence="1">Uncharacterized protein</fullName>
    </submittedName>
</protein>
<dbReference type="OrthoDB" id="1163610at2"/>
<dbReference type="Proteomes" id="UP000318833">
    <property type="component" value="Unassembled WGS sequence"/>
</dbReference>
<reference evidence="1 2" key="1">
    <citation type="submission" date="2019-07" db="EMBL/GenBank/DDBJ databases">
        <title>The draft genome sequence of Aquimarina algiphila M91.</title>
        <authorList>
            <person name="Meng X."/>
        </authorList>
    </citation>
    <scope>NUCLEOTIDE SEQUENCE [LARGE SCALE GENOMIC DNA]</scope>
    <source>
        <strain evidence="1 2">M91</strain>
    </source>
</reference>
<organism evidence="1 2">
    <name type="scientific">Aquimarina algiphila</name>
    <dbReference type="NCBI Taxonomy" id="2047982"/>
    <lineage>
        <taxon>Bacteria</taxon>
        <taxon>Pseudomonadati</taxon>
        <taxon>Bacteroidota</taxon>
        <taxon>Flavobacteriia</taxon>
        <taxon>Flavobacteriales</taxon>
        <taxon>Flavobacteriaceae</taxon>
        <taxon>Aquimarina</taxon>
    </lineage>
</organism>